<sequence>MISFLRGKGPIILILRVELLICKLIFSGYT</sequence>
<dbReference type="EMBL" id="GGEC01084071">
    <property type="protein sequence ID" value="MBX64555.1"/>
    <property type="molecule type" value="Transcribed_RNA"/>
</dbReference>
<dbReference type="AlphaFoldDB" id="A0A2P2QC59"/>
<evidence type="ECO:0000313" key="1">
    <source>
        <dbReference type="EMBL" id="MBX64555.1"/>
    </source>
</evidence>
<reference evidence="1" key="1">
    <citation type="submission" date="2018-02" db="EMBL/GenBank/DDBJ databases">
        <title>Rhizophora mucronata_Transcriptome.</title>
        <authorList>
            <person name="Meera S.P."/>
            <person name="Sreeshan A."/>
            <person name="Augustine A."/>
        </authorList>
    </citation>
    <scope>NUCLEOTIDE SEQUENCE</scope>
    <source>
        <tissue evidence="1">Leaf</tissue>
    </source>
</reference>
<accession>A0A2P2QC59</accession>
<proteinExistence type="predicted"/>
<protein>
    <submittedName>
        <fullName evidence="1">Uncharacterized protein</fullName>
    </submittedName>
</protein>
<organism evidence="1">
    <name type="scientific">Rhizophora mucronata</name>
    <name type="common">Asiatic mangrove</name>
    <dbReference type="NCBI Taxonomy" id="61149"/>
    <lineage>
        <taxon>Eukaryota</taxon>
        <taxon>Viridiplantae</taxon>
        <taxon>Streptophyta</taxon>
        <taxon>Embryophyta</taxon>
        <taxon>Tracheophyta</taxon>
        <taxon>Spermatophyta</taxon>
        <taxon>Magnoliopsida</taxon>
        <taxon>eudicotyledons</taxon>
        <taxon>Gunneridae</taxon>
        <taxon>Pentapetalae</taxon>
        <taxon>rosids</taxon>
        <taxon>fabids</taxon>
        <taxon>Malpighiales</taxon>
        <taxon>Rhizophoraceae</taxon>
        <taxon>Rhizophora</taxon>
    </lineage>
</organism>
<name>A0A2P2QC59_RHIMU</name>